<proteinExistence type="predicted"/>
<evidence type="ECO:0000313" key="2">
    <source>
        <dbReference type="Proteomes" id="UP001189429"/>
    </source>
</evidence>
<organism evidence="1 2">
    <name type="scientific">Prorocentrum cordatum</name>
    <dbReference type="NCBI Taxonomy" id="2364126"/>
    <lineage>
        <taxon>Eukaryota</taxon>
        <taxon>Sar</taxon>
        <taxon>Alveolata</taxon>
        <taxon>Dinophyceae</taxon>
        <taxon>Prorocentrales</taxon>
        <taxon>Prorocentraceae</taxon>
        <taxon>Prorocentrum</taxon>
    </lineage>
</organism>
<name>A0ABN9PMH7_9DINO</name>
<dbReference type="EMBL" id="CAUYUJ010001114">
    <property type="protein sequence ID" value="CAK0794268.1"/>
    <property type="molecule type" value="Genomic_DNA"/>
</dbReference>
<protein>
    <recommendedName>
        <fullName evidence="3">Secreted protein</fullName>
    </recommendedName>
</protein>
<feature type="non-terminal residue" evidence="1">
    <location>
        <position position="118"/>
    </location>
</feature>
<comment type="caution">
    <text evidence="1">The sequence shown here is derived from an EMBL/GenBank/DDBJ whole genome shotgun (WGS) entry which is preliminary data.</text>
</comment>
<keyword evidence="2" id="KW-1185">Reference proteome</keyword>
<sequence length="118" mass="12846">MRVAGFFFSPPASLAALMAAFPSGSSSLSPRPLFVVLLLFLRASGLPPACAAELGKTAPESHACAVEMTSSWTTVQLPRMPPPGPPTCRREPMGRARQRRLLARRLHRSWPRIGRRGL</sequence>
<reference evidence="1" key="1">
    <citation type="submission" date="2023-10" db="EMBL/GenBank/DDBJ databases">
        <authorList>
            <person name="Chen Y."/>
            <person name="Shah S."/>
            <person name="Dougan E. K."/>
            <person name="Thang M."/>
            <person name="Chan C."/>
        </authorList>
    </citation>
    <scope>NUCLEOTIDE SEQUENCE [LARGE SCALE GENOMIC DNA]</scope>
</reference>
<accession>A0ABN9PMH7</accession>
<gene>
    <name evidence="1" type="ORF">PCOR1329_LOCUS4331</name>
</gene>
<evidence type="ECO:0008006" key="3">
    <source>
        <dbReference type="Google" id="ProtNLM"/>
    </source>
</evidence>
<dbReference type="Proteomes" id="UP001189429">
    <property type="component" value="Unassembled WGS sequence"/>
</dbReference>
<evidence type="ECO:0000313" key="1">
    <source>
        <dbReference type="EMBL" id="CAK0794268.1"/>
    </source>
</evidence>